<dbReference type="EMBL" id="JAGIKZ010000001">
    <property type="protein sequence ID" value="MBP2239731.1"/>
    <property type="molecule type" value="Genomic_DNA"/>
</dbReference>
<keyword evidence="2" id="KW-1185">Reference proteome</keyword>
<name>A0ABS4RA07_9BACI</name>
<evidence type="ECO:0000313" key="1">
    <source>
        <dbReference type="EMBL" id="MBP2239731.1"/>
    </source>
</evidence>
<sequence length="54" mass="6063">MNVERNIPEMALLLESVNGAYTTDSIVTNSVNESDITSEYPSNGLKRLRDIFED</sequence>
<reference evidence="1 2" key="1">
    <citation type="submission" date="2021-03" db="EMBL/GenBank/DDBJ databases">
        <title>Genomic Encyclopedia of Type Strains, Phase IV (KMG-IV): sequencing the most valuable type-strain genomes for metagenomic binning, comparative biology and taxonomic classification.</title>
        <authorList>
            <person name="Goeker M."/>
        </authorList>
    </citation>
    <scope>NUCLEOTIDE SEQUENCE [LARGE SCALE GENOMIC DNA]</scope>
    <source>
        <strain evidence="1 2">DSM 26675</strain>
    </source>
</reference>
<protein>
    <submittedName>
        <fullName evidence="1">Uncharacterized protein</fullName>
    </submittedName>
</protein>
<evidence type="ECO:0000313" key="2">
    <source>
        <dbReference type="Proteomes" id="UP001519293"/>
    </source>
</evidence>
<gene>
    <name evidence="1" type="ORF">J2Z40_000284</name>
</gene>
<organism evidence="1 2">
    <name type="scientific">Cytobacillus eiseniae</name>
    <dbReference type="NCBI Taxonomy" id="762947"/>
    <lineage>
        <taxon>Bacteria</taxon>
        <taxon>Bacillati</taxon>
        <taxon>Bacillota</taxon>
        <taxon>Bacilli</taxon>
        <taxon>Bacillales</taxon>
        <taxon>Bacillaceae</taxon>
        <taxon>Cytobacillus</taxon>
    </lineage>
</organism>
<accession>A0ABS4RA07</accession>
<dbReference type="RefSeq" id="WP_157087822.1">
    <property type="nucleotide sequence ID" value="NZ_JAGIKZ010000001.1"/>
</dbReference>
<proteinExistence type="predicted"/>
<comment type="caution">
    <text evidence="1">The sequence shown here is derived from an EMBL/GenBank/DDBJ whole genome shotgun (WGS) entry which is preliminary data.</text>
</comment>
<dbReference type="Proteomes" id="UP001519293">
    <property type="component" value="Unassembled WGS sequence"/>
</dbReference>